<sequence>MRIYTILFVLLSVCFAQGDAQYTPSKIGDEGVMKNVFEHEITVRTDDENESVKKAFTFTAPQGWRILKPTIHLMERTGESKASYHFSDDATLKHSVQHEKTKTHQLMQQHPNVTKLRYHHHILSKIAQSHKQVVITLHAKSSVGMFSYSPGVITAKVDVGVIYVGDAKHVVESIKKETKQLTHQAPKKQIKKVHPQSYLDIITETSYLLSYKMKKDEEQVTHFIGDLKKFMKSHSLKSVKFVVANQERTMFCNIVYNLTSNKVNTLPVRQNIYNLSSFLKHANLEIHIKTLNEIVYTPHNWKKVKSKTAIAHFPYLHIQEPGVNVIYKSGKEH</sequence>
<protein>
    <submittedName>
        <fullName evidence="1">Uncharacterized protein</fullName>
    </submittedName>
</protein>
<gene>
    <name evidence="1" type="ORF">UABAM_05504</name>
</gene>
<evidence type="ECO:0000313" key="2">
    <source>
        <dbReference type="Proteomes" id="UP000326354"/>
    </source>
</evidence>
<accession>A0A5S9ITF1</accession>
<dbReference type="AlphaFoldDB" id="A0A5S9ITF1"/>
<evidence type="ECO:0000313" key="1">
    <source>
        <dbReference type="EMBL" id="BBM87101.1"/>
    </source>
</evidence>
<name>A0A5S9ITF1_UABAM</name>
<organism evidence="1 2">
    <name type="scientific">Uabimicrobium amorphum</name>
    <dbReference type="NCBI Taxonomy" id="2596890"/>
    <lineage>
        <taxon>Bacteria</taxon>
        <taxon>Pseudomonadati</taxon>
        <taxon>Planctomycetota</taxon>
        <taxon>Candidatus Uabimicrobiia</taxon>
        <taxon>Candidatus Uabimicrobiales</taxon>
        <taxon>Candidatus Uabimicrobiaceae</taxon>
        <taxon>Candidatus Uabimicrobium</taxon>
    </lineage>
</organism>
<dbReference type="RefSeq" id="WP_151971130.1">
    <property type="nucleotide sequence ID" value="NZ_AP019860.1"/>
</dbReference>
<dbReference type="EMBL" id="AP019860">
    <property type="protein sequence ID" value="BBM87101.1"/>
    <property type="molecule type" value="Genomic_DNA"/>
</dbReference>
<dbReference type="Proteomes" id="UP000326354">
    <property type="component" value="Chromosome"/>
</dbReference>
<proteinExistence type="predicted"/>
<reference evidence="1 2" key="1">
    <citation type="submission" date="2019-08" db="EMBL/GenBank/DDBJ databases">
        <title>Complete genome sequence of Candidatus Uab amorphum.</title>
        <authorList>
            <person name="Shiratori T."/>
            <person name="Suzuki S."/>
            <person name="Kakizawa Y."/>
            <person name="Ishida K."/>
        </authorList>
    </citation>
    <scope>NUCLEOTIDE SEQUENCE [LARGE SCALE GENOMIC DNA]</scope>
    <source>
        <strain evidence="1 2">SRT547</strain>
    </source>
</reference>
<dbReference type="KEGG" id="uam:UABAM_05504"/>
<keyword evidence="2" id="KW-1185">Reference proteome</keyword>